<dbReference type="EMBL" id="FQVI01000003">
    <property type="protein sequence ID" value="SHE61971.1"/>
    <property type="molecule type" value="Genomic_DNA"/>
</dbReference>
<keyword evidence="4" id="KW-0408">Iron</keyword>
<dbReference type="STRING" id="1122155.SAMN02745158_01046"/>
<dbReference type="Pfam" id="PF00037">
    <property type="entry name" value="Fer4"/>
    <property type="match status" value="2"/>
</dbReference>
<evidence type="ECO:0000313" key="8">
    <source>
        <dbReference type="Proteomes" id="UP000184245"/>
    </source>
</evidence>
<dbReference type="Gene3D" id="3.30.70.20">
    <property type="match status" value="1"/>
</dbReference>
<evidence type="ECO:0000259" key="6">
    <source>
        <dbReference type="PROSITE" id="PS51379"/>
    </source>
</evidence>
<dbReference type="PROSITE" id="PS51379">
    <property type="entry name" value="4FE4S_FER_2"/>
    <property type="match status" value="2"/>
</dbReference>
<reference evidence="7 8" key="1">
    <citation type="submission" date="2016-11" db="EMBL/GenBank/DDBJ databases">
        <authorList>
            <person name="Jaros S."/>
            <person name="Januszkiewicz K."/>
            <person name="Wedrychowicz H."/>
        </authorList>
    </citation>
    <scope>NUCLEOTIDE SEQUENCE [LARGE SCALE GENOMIC DNA]</scope>
    <source>
        <strain evidence="7 8">DSM 17459</strain>
    </source>
</reference>
<dbReference type="RefSeq" id="WP_072849579.1">
    <property type="nucleotide sequence ID" value="NZ_FQVI01000003.1"/>
</dbReference>
<evidence type="ECO:0000256" key="5">
    <source>
        <dbReference type="ARBA" id="ARBA00023014"/>
    </source>
</evidence>
<organism evidence="7 8">
    <name type="scientific">Lactonifactor longoviformis DSM 17459</name>
    <dbReference type="NCBI Taxonomy" id="1122155"/>
    <lineage>
        <taxon>Bacteria</taxon>
        <taxon>Bacillati</taxon>
        <taxon>Bacillota</taxon>
        <taxon>Clostridia</taxon>
        <taxon>Eubacteriales</taxon>
        <taxon>Clostridiaceae</taxon>
        <taxon>Lactonifactor</taxon>
    </lineage>
</organism>
<dbReference type="GO" id="GO:0046872">
    <property type="term" value="F:metal ion binding"/>
    <property type="evidence" value="ECO:0007669"/>
    <property type="project" value="UniProtKB-KW"/>
</dbReference>
<evidence type="ECO:0000256" key="3">
    <source>
        <dbReference type="ARBA" id="ARBA00022737"/>
    </source>
</evidence>
<sequence>MAKRNASVIKEICVACGACENVCPREAVTVWKGCYTKINLEKCIGCGICANICPANAVIMQKKEAAL</sequence>
<dbReference type="AlphaFoldDB" id="A0A1M4UYZ7"/>
<dbReference type="SUPFAM" id="SSF54862">
    <property type="entry name" value="4Fe-4S ferredoxins"/>
    <property type="match status" value="1"/>
</dbReference>
<proteinExistence type="predicted"/>
<feature type="domain" description="4Fe-4S ferredoxin-type" evidence="6">
    <location>
        <begin position="4"/>
        <end position="33"/>
    </location>
</feature>
<keyword evidence="2" id="KW-0479">Metal-binding</keyword>
<dbReference type="InterPro" id="IPR017896">
    <property type="entry name" value="4Fe4S_Fe-S-bd"/>
</dbReference>
<dbReference type="GO" id="GO:0051539">
    <property type="term" value="F:4 iron, 4 sulfur cluster binding"/>
    <property type="evidence" value="ECO:0007669"/>
    <property type="project" value="UniProtKB-KW"/>
</dbReference>
<dbReference type="OrthoDB" id="9810688at2"/>
<evidence type="ECO:0000256" key="4">
    <source>
        <dbReference type="ARBA" id="ARBA00023004"/>
    </source>
</evidence>
<keyword evidence="8" id="KW-1185">Reference proteome</keyword>
<dbReference type="Proteomes" id="UP000184245">
    <property type="component" value="Unassembled WGS sequence"/>
</dbReference>
<dbReference type="PANTHER" id="PTHR43724">
    <property type="entry name" value="PYRUVATE SYNTHASE SUBUNIT PORD"/>
    <property type="match status" value="1"/>
</dbReference>
<dbReference type="InterPro" id="IPR017900">
    <property type="entry name" value="4Fe4S_Fe_S_CS"/>
</dbReference>
<dbReference type="PANTHER" id="PTHR43724:SF1">
    <property type="entry name" value="PYRUVATE SYNTHASE SUBUNIT PORD"/>
    <property type="match status" value="1"/>
</dbReference>
<protein>
    <submittedName>
        <fullName evidence="7">4Fe-4S binding domain-containing protein</fullName>
    </submittedName>
</protein>
<evidence type="ECO:0000256" key="2">
    <source>
        <dbReference type="ARBA" id="ARBA00022723"/>
    </source>
</evidence>
<keyword evidence="1" id="KW-0004">4Fe-4S</keyword>
<keyword evidence="3" id="KW-0677">Repeat</keyword>
<accession>A0A1M4UYZ7</accession>
<keyword evidence="5" id="KW-0411">Iron-sulfur</keyword>
<name>A0A1M4UYZ7_9CLOT</name>
<evidence type="ECO:0000256" key="1">
    <source>
        <dbReference type="ARBA" id="ARBA00022485"/>
    </source>
</evidence>
<feature type="domain" description="4Fe-4S ferredoxin-type" evidence="6">
    <location>
        <begin position="34"/>
        <end position="63"/>
    </location>
</feature>
<gene>
    <name evidence="7" type="ORF">SAMN02745158_01046</name>
</gene>
<dbReference type="PROSITE" id="PS00198">
    <property type="entry name" value="4FE4S_FER_1"/>
    <property type="match status" value="1"/>
</dbReference>
<evidence type="ECO:0000313" key="7">
    <source>
        <dbReference type="EMBL" id="SHE61971.1"/>
    </source>
</evidence>